<dbReference type="InterPro" id="IPR034747">
    <property type="entry name" value="EXOI_SH3"/>
</dbReference>
<keyword evidence="4 13" id="KW-0540">Nuclease</keyword>
<organism evidence="18 19">
    <name type="scientific">Wohlfahrtiimonas chitiniclastica</name>
    <dbReference type="NCBI Taxonomy" id="400946"/>
    <lineage>
        <taxon>Bacteria</taxon>
        <taxon>Pseudomonadati</taxon>
        <taxon>Pseudomonadota</taxon>
        <taxon>Gammaproteobacteria</taxon>
        <taxon>Cardiobacteriales</taxon>
        <taxon>Ignatzschineriaceae</taxon>
        <taxon>Wohlfahrtiimonas</taxon>
    </lineage>
</organism>
<dbReference type="SMART" id="SM00479">
    <property type="entry name" value="EXOIII"/>
    <property type="match status" value="1"/>
</dbReference>
<keyword evidence="10" id="KW-0238">DNA-binding</keyword>
<evidence type="ECO:0000256" key="13">
    <source>
        <dbReference type="PIRNR" id="PIRNR000977"/>
    </source>
</evidence>
<evidence type="ECO:0000256" key="11">
    <source>
        <dbReference type="ARBA" id="ARBA00023204"/>
    </source>
</evidence>
<dbReference type="GO" id="GO:0000175">
    <property type="term" value="F:3'-5'-RNA exonuclease activity"/>
    <property type="evidence" value="ECO:0007669"/>
    <property type="project" value="InterPro"/>
</dbReference>
<keyword evidence="8 13" id="KW-0269">Exonuclease</keyword>
<dbReference type="InterPro" id="IPR013620">
    <property type="entry name" value="Exonuc_1_SH3"/>
</dbReference>
<feature type="binding site" evidence="15">
    <location>
        <position position="8"/>
    </location>
    <ligand>
        <name>Mg(2+)</name>
        <dbReference type="ChEBI" id="CHEBI:18420"/>
        <label>1</label>
    </ligand>
</feature>
<evidence type="ECO:0000256" key="3">
    <source>
        <dbReference type="ARBA" id="ARBA00019900"/>
    </source>
</evidence>
<comment type="cofactor">
    <cofactor evidence="15">
        <name>Mg(2+)</name>
        <dbReference type="ChEBI" id="CHEBI:18420"/>
    </cofactor>
    <text evidence="15">Binds 2 Mg(2+) ions per monomer.</text>
</comment>
<evidence type="ECO:0000256" key="10">
    <source>
        <dbReference type="ARBA" id="ARBA00023125"/>
    </source>
</evidence>
<dbReference type="GO" id="GO:0003677">
    <property type="term" value="F:DNA binding"/>
    <property type="evidence" value="ECO:0007669"/>
    <property type="project" value="UniProtKB-KW"/>
</dbReference>
<dbReference type="EC" id="3.1.11.1" evidence="2 13"/>
<keyword evidence="9 15" id="KW-0460">Magnesium</keyword>
<evidence type="ECO:0000256" key="7">
    <source>
        <dbReference type="ARBA" id="ARBA00022801"/>
    </source>
</evidence>
<evidence type="ECO:0000259" key="17">
    <source>
        <dbReference type="PROSITE" id="PS51785"/>
    </source>
</evidence>
<dbReference type="InterPro" id="IPR038649">
    <property type="entry name" value="EXOI_SH3_sf"/>
</dbReference>
<dbReference type="AlphaFoldDB" id="A0AB35BZU5"/>
<evidence type="ECO:0000256" key="2">
    <source>
        <dbReference type="ARBA" id="ARBA00012108"/>
    </source>
</evidence>
<dbReference type="SUPFAM" id="SSF53098">
    <property type="entry name" value="Ribonuclease H-like"/>
    <property type="match status" value="1"/>
</dbReference>
<dbReference type="GO" id="GO:0008310">
    <property type="term" value="F:single-stranded DNA 3'-5' DNA exonuclease activity"/>
    <property type="evidence" value="ECO:0007669"/>
    <property type="project" value="UniProtKB-EC"/>
</dbReference>
<feature type="binding site" evidence="15">
    <location>
        <position position="10"/>
    </location>
    <ligand>
        <name>Mg(2+)</name>
        <dbReference type="ChEBI" id="CHEBI:18420"/>
        <label>2</label>
    </ligand>
</feature>
<dbReference type="CDD" id="cd06138">
    <property type="entry name" value="ExoI_N"/>
    <property type="match status" value="1"/>
</dbReference>
<protein>
    <recommendedName>
        <fullName evidence="3 13">Exodeoxyribonuclease I</fullName>
        <ecNumber evidence="2 13">3.1.11.1</ecNumber>
    </recommendedName>
</protein>
<proteinExistence type="predicted"/>
<dbReference type="Gene3D" id="3.30.1520.20">
    <property type="entry name" value="Exonuclease ExoI, domain 2"/>
    <property type="match status" value="1"/>
</dbReference>
<keyword evidence="6 13" id="KW-0227">DNA damage</keyword>
<dbReference type="Gene3D" id="1.20.1280.70">
    <property type="entry name" value="Exonuclease ExoI, domain 3"/>
    <property type="match status" value="1"/>
</dbReference>
<dbReference type="InterPro" id="IPR058561">
    <property type="entry name" value="Exonuc_1_C"/>
</dbReference>
<evidence type="ECO:0000256" key="15">
    <source>
        <dbReference type="PIRSR" id="PIRSR000977-2"/>
    </source>
</evidence>
<feature type="binding site" evidence="14">
    <location>
        <position position="157"/>
    </location>
    <ligand>
        <name>substrate</name>
    </ligand>
</feature>
<dbReference type="PIRSF" id="PIRSF000977">
    <property type="entry name" value="Exodeoxyribonuclease_I"/>
    <property type="match status" value="1"/>
</dbReference>
<evidence type="ECO:0000256" key="5">
    <source>
        <dbReference type="ARBA" id="ARBA00022723"/>
    </source>
</evidence>
<evidence type="ECO:0000256" key="1">
    <source>
        <dbReference type="ARBA" id="ARBA00000563"/>
    </source>
</evidence>
<evidence type="ECO:0000313" key="18">
    <source>
        <dbReference type="EMBL" id="MBS7824780.1"/>
    </source>
</evidence>
<dbReference type="Gene3D" id="3.30.420.10">
    <property type="entry name" value="Ribonuclease H-like superfamily/Ribonuclease H"/>
    <property type="match status" value="1"/>
</dbReference>
<name>A0AB35BZU5_9GAMM</name>
<keyword evidence="5 15" id="KW-0479">Metal-binding</keyword>
<dbReference type="EMBL" id="JAGIBU010000004">
    <property type="protein sequence ID" value="MBS7824780.1"/>
    <property type="molecule type" value="Genomic_DNA"/>
</dbReference>
<evidence type="ECO:0000256" key="14">
    <source>
        <dbReference type="PIRSR" id="PIRSR000977-1"/>
    </source>
</evidence>
<dbReference type="InterPro" id="IPR012337">
    <property type="entry name" value="RNaseH-like_sf"/>
</dbReference>
<dbReference type="InterPro" id="IPR023607">
    <property type="entry name" value="Exodeoxyribonuclease_I"/>
</dbReference>
<comment type="subunit">
    <text evidence="12">Monomer. Interacts with ssb (via C-terminus); this interaction stimulates the exonuclease activity by recruiting the enzyme to its substrate.</text>
</comment>
<keyword evidence="7 13" id="KW-0378">Hydrolase</keyword>
<evidence type="ECO:0000256" key="12">
    <source>
        <dbReference type="ARBA" id="ARBA00046792"/>
    </source>
</evidence>
<gene>
    <name evidence="18" type="primary">sbcB</name>
    <name evidence="18" type="ORF">J7561_06125</name>
</gene>
<dbReference type="Pfam" id="PF00929">
    <property type="entry name" value="RNase_T"/>
    <property type="match status" value="1"/>
</dbReference>
<feature type="binding site" evidence="14">
    <location>
        <position position="10"/>
    </location>
    <ligand>
        <name>substrate</name>
    </ligand>
</feature>
<feature type="binding site" evidence="15">
    <location>
        <position position="178"/>
    </location>
    <ligand>
        <name>Mg(2+)</name>
        <dbReference type="ChEBI" id="CHEBI:18420"/>
        <label>2</label>
    </ligand>
</feature>
<dbReference type="GO" id="GO:0046872">
    <property type="term" value="F:metal ion binding"/>
    <property type="evidence" value="ECO:0007669"/>
    <property type="project" value="UniProtKB-KW"/>
</dbReference>
<reference evidence="18" key="1">
    <citation type="submission" date="2021-03" db="EMBL/GenBank/DDBJ databases">
        <title>Identification and antibiotic profiling of Wohlfahrtiimonas chitiniclastica, an underestimated human pathogen.</title>
        <authorList>
            <person name="Kopf A."/>
            <person name="Bunk B."/>
            <person name="Coldewey S."/>
            <person name="Gunzer F."/>
            <person name="Riedel T."/>
            <person name="Schroettner P."/>
        </authorList>
    </citation>
    <scope>NUCLEOTIDE SEQUENCE</scope>
    <source>
        <strain evidence="18">DSM 100917</strain>
    </source>
</reference>
<dbReference type="GO" id="GO:0006281">
    <property type="term" value="P:DNA repair"/>
    <property type="evidence" value="ECO:0007669"/>
    <property type="project" value="UniProtKB-KW"/>
</dbReference>
<dbReference type="PANTHER" id="PTHR11046">
    <property type="entry name" value="OLIGORIBONUCLEASE, MITOCHONDRIAL"/>
    <property type="match status" value="1"/>
</dbReference>
<dbReference type="FunFam" id="3.30.420.10:FF:000033">
    <property type="entry name" value="Exodeoxyribonuclease I"/>
    <property type="match status" value="1"/>
</dbReference>
<dbReference type="NCBIfam" id="NF008746">
    <property type="entry name" value="PRK11779.1"/>
    <property type="match status" value="1"/>
</dbReference>
<evidence type="ECO:0000259" key="16">
    <source>
        <dbReference type="PROSITE" id="PS51784"/>
    </source>
</evidence>
<dbReference type="PANTHER" id="PTHR11046:SF11">
    <property type="entry name" value="EXODEOXYRIBONUCLEASE I"/>
    <property type="match status" value="1"/>
</dbReference>
<accession>A0AB35BZU5</accession>
<dbReference type="Pfam" id="PF08411">
    <property type="entry name" value="ExoI_SH3"/>
    <property type="match status" value="1"/>
</dbReference>
<evidence type="ECO:0000256" key="8">
    <source>
        <dbReference type="ARBA" id="ARBA00022839"/>
    </source>
</evidence>
<keyword evidence="11 13" id="KW-0234">DNA repair</keyword>
<dbReference type="Pfam" id="PF26016">
    <property type="entry name" value="ExoI_C"/>
    <property type="match status" value="1"/>
</dbReference>
<dbReference type="PROSITE" id="PS51785">
    <property type="entry name" value="EXOI_C"/>
    <property type="match status" value="1"/>
</dbReference>
<evidence type="ECO:0000313" key="19">
    <source>
        <dbReference type="Proteomes" id="UP000680020"/>
    </source>
</evidence>
<comment type="caution">
    <text evidence="18">The sequence shown here is derived from an EMBL/GenBank/DDBJ whole genome shotgun (WGS) entry which is preliminary data.</text>
</comment>
<feature type="domain" description="ExoI C-terminal" evidence="17">
    <location>
        <begin position="350"/>
        <end position="470"/>
    </location>
</feature>
<feature type="domain" description="ExoI SH3-like" evidence="16">
    <location>
        <begin position="194"/>
        <end position="348"/>
    </location>
</feature>
<evidence type="ECO:0000256" key="6">
    <source>
        <dbReference type="ARBA" id="ARBA00022763"/>
    </source>
</evidence>
<evidence type="ECO:0000256" key="9">
    <source>
        <dbReference type="ARBA" id="ARBA00022842"/>
    </source>
</evidence>
<comment type="catalytic activity">
    <reaction evidence="1 13">
        <text>Exonucleolytic cleavage in the 3'- to 5'-direction to yield nucleoside 5'-phosphates.</text>
        <dbReference type="EC" id="3.1.11.1"/>
    </reaction>
</comment>
<dbReference type="InterPro" id="IPR036397">
    <property type="entry name" value="RNaseH_sf"/>
</dbReference>
<dbReference type="InterPro" id="IPR022894">
    <property type="entry name" value="Oligoribonuclease"/>
</dbReference>
<dbReference type="InterPro" id="IPR013520">
    <property type="entry name" value="Ribonucl_H"/>
</dbReference>
<sequence length="470" mass="54378">MAEFLFYDYETFGISPKYDRIAQFAAIRTDSDFNIIGEPINIYCQQADDYVPSPEAILITGITPDYCNEHGLPEHEFARRIYDEFMKPDTCVMGFNSIRFDDEMTRYLFYRNFFDPYAYAWKNGNSRWDALDLVRGVYALRPEGIEWPKIDGQTSLKLESLTKANGLSHDNAHDALSDVYATIDVLKLIKEKQPRFYDYFYQHRRAKDLLPIIEQHFGRPLVHVSGMFGEHNGYLSVVVPLTMHPWNKNAVVVVDLRGDLDELLNYSAEEIKAAMYTANEDLGEGRSRVPLKLIHLNKCPIISPVNVLKYTKNLYGLDLNAALDKVAIVNGHHAELERKAREIFAPTTAPSYDDQPLLSRVESMLYDGFFEFSDKKIMEEIPYLSEEALKNSHYQFKDARIAPLLFLYRAKNFPMSLTSEEYQEWEAYCDARRERTLSEQQAVYTAKVAEYADDPVKSKLLADCRSLYFE</sequence>
<evidence type="ECO:0000256" key="4">
    <source>
        <dbReference type="ARBA" id="ARBA00022722"/>
    </source>
</evidence>
<dbReference type="PROSITE" id="PS51784">
    <property type="entry name" value="EXOI_SH3"/>
    <property type="match status" value="1"/>
</dbReference>
<dbReference type="RefSeq" id="WP_094492684.1">
    <property type="nucleotide sequence ID" value="NZ_JAGIBT010000005.1"/>
</dbReference>
<dbReference type="Proteomes" id="UP000680020">
    <property type="component" value="Unassembled WGS sequence"/>
</dbReference>